<dbReference type="SUPFAM" id="SSF48264">
    <property type="entry name" value="Cytochrome P450"/>
    <property type="match status" value="1"/>
</dbReference>
<dbReference type="PRINTS" id="PR00385">
    <property type="entry name" value="P450"/>
</dbReference>
<evidence type="ECO:0000256" key="1">
    <source>
        <dbReference type="ARBA" id="ARBA00001971"/>
    </source>
</evidence>
<dbReference type="InterPro" id="IPR036396">
    <property type="entry name" value="Cyt_P450_sf"/>
</dbReference>
<evidence type="ECO:0000256" key="3">
    <source>
        <dbReference type="ARBA" id="ARBA00004721"/>
    </source>
</evidence>
<evidence type="ECO:0000313" key="16">
    <source>
        <dbReference type="Proteomes" id="UP001219525"/>
    </source>
</evidence>
<dbReference type="GO" id="GO:0005506">
    <property type="term" value="F:iron ion binding"/>
    <property type="evidence" value="ECO:0007669"/>
    <property type="project" value="InterPro"/>
</dbReference>
<keyword evidence="8 14" id="KW-1133">Transmembrane helix</keyword>
<keyword evidence="5 13" id="KW-0349">Heme</keyword>
<dbReference type="GO" id="GO:0004497">
    <property type="term" value="F:monooxygenase activity"/>
    <property type="evidence" value="ECO:0007669"/>
    <property type="project" value="UniProtKB-KW"/>
</dbReference>
<dbReference type="AlphaFoldDB" id="A0AAD6YQ87"/>
<evidence type="ECO:0000256" key="11">
    <source>
        <dbReference type="ARBA" id="ARBA00023033"/>
    </source>
</evidence>
<gene>
    <name evidence="15" type="ORF">GGX14DRAFT_642607</name>
</gene>
<evidence type="ECO:0000256" key="6">
    <source>
        <dbReference type="ARBA" id="ARBA00022692"/>
    </source>
</evidence>
<evidence type="ECO:0000256" key="7">
    <source>
        <dbReference type="ARBA" id="ARBA00022723"/>
    </source>
</evidence>
<evidence type="ECO:0000256" key="8">
    <source>
        <dbReference type="ARBA" id="ARBA00022989"/>
    </source>
</evidence>
<evidence type="ECO:0000256" key="2">
    <source>
        <dbReference type="ARBA" id="ARBA00004370"/>
    </source>
</evidence>
<feature type="binding site" description="axial binding residue" evidence="13">
    <location>
        <position position="504"/>
    </location>
    <ligand>
        <name>heme</name>
        <dbReference type="ChEBI" id="CHEBI:30413"/>
    </ligand>
    <ligandPart>
        <name>Fe</name>
        <dbReference type="ChEBI" id="CHEBI:18248"/>
    </ligandPart>
</feature>
<dbReference type="GO" id="GO:0016705">
    <property type="term" value="F:oxidoreductase activity, acting on paired donors, with incorporation or reduction of molecular oxygen"/>
    <property type="evidence" value="ECO:0007669"/>
    <property type="project" value="InterPro"/>
</dbReference>
<evidence type="ECO:0000256" key="9">
    <source>
        <dbReference type="ARBA" id="ARBA00023002"/>
    </source>
</evidence>
<evidence type="ECO:0000256" key="13">
    <source>
        <dbReference type="PIRSR" id="PIRSR602403-1"/>
    </source>
</evidence>
<sequence>MQCTAFQLISLVAKAVGVVAAVLLARGIVWLVNLLLVAPWLDPLRNLPGPNGSAFQSHFDEVDDPDITPKIYHDWTTQFGKTFRFHGFGRHDYRLMSFDFRVVSHVLTSPTYQKPWQTRAYLARLLGRGVFNMEGAEHRAMRKLIAPVFTAQAVKGVAPIFFQKADELRDCWDALIANSSAFESSSTTFDVAHWISRTTFDIFGLAGFNYHFKALHDESEEVYSAYRRMFAISDKASLLRVYKQLYLPIIEKICPDEDDRITQRCLKIIRECGMGLIQTKRRAAVDDEKADLQSEEKDILSLLMKSNLSSDPSNRMSETELLDQLTSFLFAGSDTTALATTWCLHFLSIHPEIQKRLRAEIVSCGSDAAATSKRNSTTSMSSTSQADRIDSLPFLDAVLRETLRVCPPVHGTLRVATADDLIPISSPVVLRDGTVIHETEHVRIRKGSAVHIPLEGINMSEDIWGSDARQFNPDRWTSLPASAHPPIFPGLANVMSFSLGRAACPGYRFALLEAKVVLATILPHFMFSPAEGVEIGKYNSVVTKPFVRGQLQSGGIQLPLNVTRCVD</sequence>
<dbReference type="CDD" id="cd11069">
    <property type="entry name" value="CYP_FUM15-like"/>
    <property type="match status" value="1"/>
</dbReference>
<comment type="caution">
    <text evidence="15">The sequence shown here is derived from an EMBL/GenBank/DDBJ whole genome shotgun (WGS) entry which is preliminary data.</text>
</comment>
<proteinExistence type="inferred from homology"/>
<keyword evidence="16" id="KW-1185">Reference proteome</keyword>
<feature type="transmembrane region" description="Helical" evidence="14">
    <location>
        <begin position="12"/>
        <end position="41"/>
    </location>
</feature>
<keyword evidence="7 13" id="KW-0479">Metal-binding</keyword>
<accession>A0AAD6YQ87</accession>
<comment type="pathway">
    <text evidence="3">Secondary metabolite biosynthesis; terpenoid biosynthesis.</text>
</comment>
<dbReference type="Pfam" id="PF00067">
    <property type="entry name" value="p450"/>
    <property type="match status" value="1"/>
</dbReference>
<evidence type="ECO:0000256" key="12">
    <source>
        <dbReference type="ARBA" id="ARBA00023136"/>
    </source>
</evidence>
<evidence type="ECO:0000256" key="4">
    <source>
        <dbReference type="ARBA" id="ARBA00010617"/>
    </source>
</evidence>
<dbReference type="EMBL" id="JARJCW010000004">
    <property type="protein sequence ID" value="KAJ7226048.1"/>
    <property type="molecule type" value="Genomic_DNA"/>
</dbReference>
<keyword evidence="11" id="KW-0503">Monooxygenase</keyword>
<comment type="subcellular location">
    <subcellularLocation>
        <location evidence="2">Membrane</location>
    </subcellularLocation>
</comment>
<dbReference type="InterPro" id="IPR001128">
    <property type="entry name" value="Cyt_P450"/>
</dbReference>
<name>A0AAD6YQ87_9AGAR</name>
<dbReference type="GO" id="GO:0020037">
    <property type="term" value="F:heme binding"/>
    <property type="evidence" value="ECO:0007669"/>
    <property type="project" value="InterPro"/>
</dbReference>
<dbReference type="PANTHER" id="PTHR24305">
    <property type="entry name" value="CYTOCHROME P450"/>
    <property type="match status" value="1"/>
</dbReference>
<evidence type="ECO:0000256" key="14">
    <source>
        <dbReference type="SAM" id="Phobius"/>
    </source>
</evidence>
<keyword evidence="9" id="KW-0560">Oxidoreductase</keyword>
<keyword evidence="10 13" id="KW-0408">Iron</keyword>
<evidence type="ECO:0000256" key="5">
    <source>
        <dbReference type="ARBA" id="ARBA00022617"/>
    </source>
</evidence>
<comment type="similarity">
    <text evidence="4">Belongs to the cytochrome P450 family.</text>
</comment>
<keyword evidence="6 14" id="KW-0812">Transmembrane</keyword>
<reference evidence="15" key="1">
    <citation type="submission" date="2023-03" db="EMBL/GenBank/DDBJ databases">
        <title>Massive genome expansion in bonnet fungi (Mycena s.s.) driven by repeated elements and novel gene families across ecological guilds.</title>
        <authorList>
            <consortium name="Lawrence Berkeley National Laboratory"/>
            <person name="Harder C.B."/>
            <person name="Miyauchi S."/>
            <person name="Viragh M."/>
            <person name="Kuo A."/>
            <person name="Thoen E."/>
            <person name="Andreopoulos B."/>
            <person name="Lu D."/>
            <person name="Skrede I."/>
            <person name="Drula E."/>
            <person name="Henrissat B."/>
            <person name="Morin E."/>
            <person name="Kohler A."/>
            <person name="Barry K."/>
            <person name="LaButti K."/>
            <person name="Morin E."/>
            <person name="Salamov A."/>
            <person name="Lipzen A."/>
            <person name="Mereny Z."/>
            <person name="Hegedus B."/>
            <person name="Baldrian P."/>
            <person name="Stursova M."/>
            <person name="Weitz H."/>
            <person name="Taylor A."/>
            <person name="Grigoriev I.V."/>
            <person name="Nagy L.G."/>
            <person name="Martin F."/>
            <person name="Kauserud H."/>
        </authorList>
    </citation>
    <scope>NUCLEOTIDE SEQUENCE</scope>
    <source>
        <strain evidence="15">9144</strain>
    </source>
</reference>
<dbReference type="GO" id="GO:0016020">
    <property type="term" value="C:membrane"/>
    <property type="evidence" value="ECO:0007669"/>
    <property type="project" value="UniProtKB-SubCell"/>
</dbReference>
<dbReference type="PRINTS" id="PR00465">
    <property type="entry name" value="EP450IV"/>
</dbReference>
<evidence type="ECO:0000313" key="15">
    <source>
        <dbReference type="EMBL" id="KAJ7226048.1"/>
    </source>
</evidence>
<keyword evidence="12 14" id="KW-0472">Membrane</keyword>
<dbReference type="InterPro" id="IPR002403">
    <property type="entry name" value="Cyt_P450_E_grp-IV"/>
</dbReference>
<dbReference type="InterPro" id="IPR050121">
    <property type="entry name" value="Cytochrome_P450_monoxygenase"/>
</dbReference>
<protein>
    <submittedName>
        <fullName evidence="15">Cytochrome P450</fullName>
    </submittedName>
</protein>
<dbReference type="Proteomes" id="UP001219525">
    <property type="component" value="Unassembled WGS sequence"/>
</dbReference>
<dbReference type="Gene3D" id="1.10.630.10">
    <property type="entry name" value="Cytochrome P450"/>
    <property type="match status" value="1"/>
</dbReference>
<dbReference type="PANTHER" id="PTHR24305:SF166">
    <property type="entry name" value="CYTOCHROME P450 12A4, MITOCHONDRIAL-RELATED"/>
    <property type="match status" value="1"/>
</dbReference>
<evidence type="ECO:0000256" key="10">
    <source>
        <dbReference type="ARBA" id="ARBA00023004"/>
    </source>
</evidence>
<organism evidence="15 16">
    <name type="scientific">Mycena pura</name>
    <dbReference type="NCBI Taxonomy" id="153505"/>
    <lineage>
        <taxon>Eukaryota</taxon>
        <taxon>Fungi</taxon>
        <taxon>Dikarya</taxon>
        <taxon>Basidiomycota</taxon>
        <taxon>Agaricomycotina</taxon>
        <taxon>Agaricomycetes</taxon>
        <taxon>Agaricomycetidae</taxon>
        <taxon>Agaricales</taxon>
        <taxon>Marasmiineae</taxon>
        <taxon>Mycenaceae</taxon>
        <taxon>Mycena</taxon>
    </lineage>
</organism>
<comment type="cofactor">
    <cofactor evidence="1 13">
        <name>heme</name>
        <dbReference type="ChEBI" id="CHEBI:30413"/>
    </cofactor>
</comment>